<dbReference type="EMBL" id="JBIMZQ010000059">
    <property type="protein sequence ID" value="KAL3657966.1"/>
    <property type="molecule type" value="Genomic_DNA"/>
</dbReference>
<feature type="region of interest" description="Disordered" evidence="2">
    <location>
        <begin position="27"/>
        <end position="85"/>
    </location>
</feature>
<feature type="coiled-coil region" evidence="1">
    <location>
        <begin position="251"/>
        <end position="292"/>
    </location>
</feature>
<evidence type="ECO:0000313" key="4">
    <source>
        <dbReference type="Proteomes" id="UP001632037"/>
    </source>
</evidence>
<evidence type="ECO:0000256" key="2">
    <source>
        <dbReference type="SAM" id="MobiDB-lite"/>
    </source>
</evidence>
<dbReference type="Proteomes" id="UP001632037">
    <property type="component" value="Unassembled WGS sequence"/>
</dbReference>
<keyword evidence="1" id="KW-0175">Coiled coil</keyword>
<proteinExistence type="predicted"/>
<sequence>MAKSKAFPEYRLTEPLEVWESLIGKKRRLSNPLKNDDSNRSKQRLEDSFAVDASTSTEDTPEGKELTPNTYTPSQDDAEARHGVLSGNDEDMDKILSNADNDAKLIITRFYTDLRSKKVKVAFDLQPVIDTANEVKVHQSYYFDNPIKKRLFNIKDLTTGKAISAGDLSDLMKSIRWMDTFTALMDGFQYLDKYLTERGDKTSEEKTAQTNLTQNLEILDRVLQASTKSTEATSRVKEQSTDPYVSLRLLHDEAEAAYKEYGEAVKKYEEAVKKYEEARELAKNRHSKAANSNLKAATTAMMATKANYNAKLKRYSLTKKYHPNMDLSEFDDISSKREVRRTISSMVNKLEGRGLRGAGMKPLDGAKRKTNQTYNLNDIQGMATPSAYVYRKIGSKFIRLPDLDKNTLTIVQPNRRKVGPMREISDELQAMVKDLVFRNYISQDKYDHLSINDKRLFKKILEMTHLQYSFDQHLEDPLESLRMEYDKLKEELMLGNNNPSILKQLKVVCVDMYSNRLISDSAFKSIITRLL</sequence>
<organism evidence="3 4">
    <name type="scientific">Phytophthora oleae</name>
    <dbReference type="NCBI Taxonomy" id="2107226"/>
    <lineage>
        <taxon>Eukaryota</taxon>
        <taxon>Sar</taxon>
        <taxon>Stramenopiles</taxon>
        <taxon>Oomycota</taxon>
        <taxon>Peronosporomycetes</taxon>
        <taxon>Peronosporales</taxon>
        <taxon>Peronosporaceae</taxon>
        <taxon>Phytophthora</taxon>
    </lineage>
</organism>
<comment type="caution">
    <text evidence="3">The sequence shown here is derived from an EMBL/GenBank/DDBJ whole genome shotgun (WGS) entry which is preliminary data.</text>
</comment>
<gene>
    <name evidence="3" type="ORF">V7S43_017171</name>
</gene>
<keyword evidence="4" id="KW-1185">Reference proteome</keyword>
<feature type="compositionally biased region" description="Basic and acidic residues" evidence="2">
    <location>
        <begin position="34"/>
        <end position="47"/>
    </location>
</feature>
<accession>A0ABD3EUG5</accession>
<evidence type="ECO:0000256" key="1">
    <source>
        <dbReference type="SAM" id="Coils"/>
    </source>
</evidence>
<name>A0ABD3EUG5_9STRA</name>
<dbReference type="AlphaFoldDB" id="A0ABD3EUG5"/>
<protein>
    <submittedName>
        <fullName evidence="3">Uncharacterized protein</fullName>
    </submittedName>
</protein>
<evidence type="ECO:0000313" key="3">
    <source>
        <dbReference type="EMBL" id="KAL3657966.1"/>
    </source>
</evidence>
<reference evidence="3 4" key="1">
    <citation type="submission" date="2024-09" db="EMBL/GenBank/DDBJ databases">
        <title>Genome sequencing and assembly of Phytophthora oleae, isolate VK10A, causative agent of rot of olive drupes.</title>
        <authorList>
            <person name="Conti Taguali S."/>
            <person name="Riolo M."/>
            <person name="La Spada F."/>
            <person name="Cacciola S.O."/>
            <person name="Dionisio G."/>
        </authorList>
    </citation>
    <scope>NUCLEOTIDE SEQUENCE [LARGE SCALE GENOMIC DNA]</scope>
    <source>
        <strain evidence="3 4">VK10A</strain>
    </source>
</reference>